<dbReference type="RefSeq" id="WP_205358366.1">
    <property type="nucleotide sequence ID" value="NZ_JADKYB010000009.1"/>
</dbReference>
<evidence type="ECO:0000259" key="1">
    <source>
        <dbReference type="Pfam" id="PF12146"/>
    </source>
</evidence>
<dbReference type="Gene3D" id="3.40.50.1820">
    <property type="entry name" value="alpha/beta hydrolase"/>
    <property type="match status" value="1"/>
</dbReference>
<organism evidence="2 3">
    <name type="scientific">Actinacidiphila acididurans</name>
    <dbReference type="NCBI Taxonomy" id="2784346"/>
    <lineage>
        <taxon>Bacteria</taxon>
        <taxon>Bacillati</taxon>
        <taxon>Actinomycetota</taxon>
        <taxon>Actinomycetes</taxon>
        <taxon>Kitasatosporales</taxon>
        <taxon>Streptomycetaceae</taxon>
        <taxon>Actinacidiphila</taxon>
    </lineage>
</organism>
<comment type="caution">
    <text evidence="2">The sequence shown here is derived from an EMBL/GenBank/DDBJ whole genome shotgun (WGS) entry which is preliminary data.</text>
</comment>
<dbReference type="Proteomes" id="UP000749040">
    <property type="component" value="Unassembled WGS sequence"/>
</dbReference>
<dbReference type="PANTHER" id="PTHR43265:SF1">
    <property type="entry name" value="ESTERASE ESTD"/>
    <property type="match status" value="1"/>
</dbReference>
<gene>
    <name evidence="2" type="ORF">ITX44_18430</name>
</gene>
<dbReference type="InterPro" id="IPR022742">
    <property type="entry name" value="Hydrolase_4"/>
</dbReference>
<proteinExistence type="predicted"/>
<evidence type="ECO:0000313" key="3">
    <source>
        <dbReference type="Proteomes" id="UP000749040"/>
    </source>
</evidence>
<keyword evidence="2" id="KW-0378">Hydrolase</keyword>
<dbReference type="Pfam" id="PF12146">
    <property type="entry name" value="Hydrolase_4"/>
    <property type="match status" value="1"/>
</dbReference>
<dbReference type="SUPFAM" id="SSF53474">
    <property type="entry name" value="alpha/beta-Hydrolases"/>
    <property type="match status" value="1"/>
</dbReference>
<dbReference type="PANTHER" id="PTHR43265">
    <property type="entry name" value="ESTERASE ESTD"/>
    <property type="match status" value="1"/>
</dbReference>
<feature type="domain" description="Serine aminopeptidase S33" evidence="1">
    <location>
        <begin position="29"/>
        <end position="143"/>
    </location>
</feature>
<accession>A0ABS2TW36</accession>
<keyword evidence="3" id="KW-1185">Reference proteome</keyword>
<evidence type="ECO:0000313" key="2">
    <source>
        <dbReference type="EMBL" id="MBM9506495.1"/>
    </source>
</evidence>
<dbReference type="EMBL" id="JADKYB010000009">
    <property type="protein sequence ID" value="MBM9506495.1"/>
    <property type="molecule type" value="Genomic_DNA"/>
</dbReference>
<dbReference type="InterPro" id="IPR029058">
    <property type="entry name" value="AB_hydrolase_fold"/>
</dbReference>
<dbReference type="InterPro" id="IPR053145">
    <property type="entry name" value="AB_hydrolase_Est10"/>
</dbReference>
<name>A0ABS2TW36_9ACTN</name>
<reference evidence="2 3" key="1">
    <citation type="submission" date="2021-01" db="EMBL/GenBank/DDBJ databases">
        <title>Streptomyces acididurans sp. nov., isolated from a peat swamp forest soil.</title>
        <authorList>
            <person name="Chantavorakit T."/>
            <person name="Duangmal K."/>
        </authorList>
    </citation>
    <scope>NUCLEOTIDE SEQUENCE [LARGE SCALE GENOMIC DNA]</scope>
    <source>
        <strain evidence="2 3">KK5PA1</strain>
    </source>
</reference>
<protein>
    <submittedName>
        <fullName evidence="2">Alpha/beta fold hydrolase</fullName>
    </submittedName>
</protein>
<sequence length="273" mass="30023">MATSDDVTVRALDGQRLAGTLTQPREASARAVVLVHGGGVTREEGGFFTRLADGLADAGIASVRFDLRGHGASDGRQEELTLSIVLNDIRVILAYLQEATGAQEMSLLGTSFTGGMCAYYAAKQPADIARLVLFNPQLNYKRRTIDNRPFWVDDHLTDEAAARLTDQGYLEHSPTLRHGRAIYNEVFWLRTHEALGEVRAPTLIVHGTKDTFVPVDASRAAVSQFSGPCRLIEIDGAQHGFAVHDDPQYREPQSQEWQAFVIRTTAEFLNDQG</sequence>
<dbReference type="GO" id="GO:0016787">
    <property type="term" value="F:hydrolase activity"/>
    <property type="evidence" value="ECO:0007669"/>
    <property type="project" value="UniProtKB-KW"/>
</dbReference>